<proteinExistence type="predicted"/>
<protein>
    <submittedName>
        <fullName evidence="2">Uncharacterized protein</fullName>
    </submittedName>
</protein>
<dbReference type="EMBL" id="GGEC01072305">
    <property type="protein sequence ID" value="MBX52789.1"/>
    <property type="molecule type" value="Transcribed_RNA"/>
</dbReference>
<dbReference type="AlphaFoldDB" id="A0A2P2PDP0"/>
<organism evidence="2">
    <name type="scientific">Rhizophora mucronata</name>
    <name type="common">Asiatic mangrove</name>
    <dbReference type="NCBI Taxonomy" id="61149"/>
    <lineage>
        <taxon>Eukaryota</taxon>
        <taxon>Viridiplantae</taxon>
        <taxon>Streptophyta</taxon>
        <taxon>Embryophyta</taxon>
        <taxon>Tracheophyta</taxon>
        <taxon>Spermatophyta</taxon>
        <taxon>Magnoliopsida</taxon>
        <taxon>eudicotyledons</taxon>
        <taxon>Gunneridae</taxon>
        <taxon>Pentapetalae</taxon>
        <taxon>rosids</taxon>
        <taxon>fabids</taxon>
        <taxon>Malpighiales</taxon>
        <taxon>Rhizophoraceae</taxon>
        <taxon>Rhizophora</taxon>
    </lineage>
</organism>
<keyword evidence="1" id="KW-1133">Transmembrane helix</keyword>
<sequence>MEALISKHGNIMWELFVVLNYIFCSLIIC</sequence>
<evidence type="ECO:0000256" key="1">
    <source>
        <dbReference type="SAM" id="Phobius"/>
    </source>
</evidence>
<name>A0A2P2PDP0_RHIMU</name>
<keyword evidence="1" id="KW-0812">Transmembrane</keyword>
<evidence type="ECO:0000313" key="2">
    <source>
        <dbReference type="EMBL" id="MBX52789.1"/>
    </source>
</evidence>
<accession>A0A2P2PDP0</accession>
<keyword evidence="1" id="KW-0472">Membrane</keyword>
<feature type="transmembrane region" description="Helical" evidence="1">
    <location>
        <begin position="12"/>
        <end position="28"/>
    </location>
</feature>
<reference evidence="2" key="1">
    <citation type="submission" date="2018-02" db="EMBL/GenBank/DDBJ databases">
        <title>Rhizophora mucronata_Transcriptome.</title>
        <authorList>
            <person name="Meera S.P."/>
            <person name="Sreeshan A."/>
            <person name="Augustine A."/>
        </authorList>
    </citation>
    <scope>NUCLEOTIDE SEQUENCE</scope>
    <source>
        <tissue evidence="2">Leaf</tissue>
    </source>
</reference>